<comment type="subcellular location">
    <subcellularLocation>
        <location evidence="1">Cytoplasm</location>
    </subcellularLocation>
</comment>
<keyword evidence="14" id="KW-1185">Reference proteome</keyword>
<dbReference type="RefSeq" id="WP_378936186.1">
    <property type="nucleotide sequence ID" value="NZ_JBHLVO010000017.1"/>
</dbReference>
<dbReference type="EC" id="2.3.2.16" evidence="8"/>
<evidence type="ECO:0000259" key="12">
    <source>
        <dbReference type="Pfam" id="PF13480"/>
    </source>
</evidence>
<proteinExistence type="inferred from homology"/>
<dbReference type="PANTHER" id="PTHR36174:SF1">
    <property type="entry name" value="LIPID II:GLYCINE GLYCYLTRANSFERASE"/>
    <property type="match status" value="1"/>
</dbReference>
<dbReference type="InterPro" id="IPR038740">
    <property type="entry name" value="BioF2-like_GNAT_dom"/>
</dbReference>
<dbReference type="Proteomes" id="UP001589854">
    <property type="component" value="Unassembled WGS sequence"/>
</dbReference>
<comment type="similarity">
    <text evidence="2">Belongs to the FemABX family.</text>
</comment>
<sequence length="322" mass="37391">MKIKTYTNDYESHWDDFVQNSRNGTFMQQRKFLNYHFPEKFQDCSLIVYDDQNKLTAVIPAAIKKEGEDCIFCSYPGASHGGIIINQKFNSSKALVLIPLLIDYCRSLGFKAIEMKMVPRIYHLWTSDEIDFSLRHNGFSPDITELATALSLKEIDKADSCMEKHAIRNRNKAINSGVTVKESNDYENFCNILEYNLKERHNTIPTHSYSELLDLKQRYPDQIKLFSSFYEGKMIAGVLVFILNSRVINCFYICHRDEYQHVRPLNLVFSHLITWGMKEGFHYIDWGISTENKGKVVNTGLIKFKEGFGGRGILRETYRLTL</sequence>
<evidence type="ECO:0000313" key="13">
    <source>
        <dbReference type="EMBL" id="MFC0273155.1"/>
    </source>
</evidence>
<dbReference type="InterPro" id="IPR050644">
    <property type="entry name" value="PG_Glycine_Bridge_Synth"/>
</dbReference>
<keyword evidence="3 13" id="KW-0808">Transferase</keyword>
<accession>A0ABV6GHJ0</accession>
<dbReference type="Pfam" id="PF13480">
    <property type="entry name" value="Acetyltransf_6"/>
    <property type="match status" value="1"/>
</dbReference>
<dbReference type="InterPro" id="IPR016181">
    <property type="entry name" value="Acyl_CoA_acyltransferase"/>
</dbReference>
<comment type="catalytic activity">
    <reaction evidence="11">
        <text>beta-D-GlcNAc-(1-&gt;4)-Mur2Ac(oyl-L-Ala-D-isoglutaminyl-L-Lys-D-Ala-D-Ala)-di-trans,octa-cis-undecaprenyl diphosphate + glycyl-tRNA(Gly) = beta-D-GlcNAc-(1-&gt;4)-Mur2Ac(oyl-L-Ala-D-isoglutaminyl-L-Lys-(N(6)-Gly)-D-Ala-D-Ala)-di-trans,octa-cis-undecaprenyl diphosphate + tRNA(Gly) + H(+)</text>
        <dbReference type="Rhea" id="RHEA:30435"/>
        <dbReference type="Rhea" id="RHEA-COMP:9664"/>
        <dbReference type="Rhea" id="RHEA-COMP:9683"/>
        <dbReference type="ChEBI" id="CHEBI:15378"/>
        <dbReference type="ChEBI" id="CHEBI:62233"/>
        <dbReference type="ChEBI" id="CHEBI:62234"/>
        <dbReference type="ChEBI" id="CHEBI:78442"/>
        <dbReference type="ChEBI" id="CHEBI:78522"/>
        <dbReference type="EC" id="2.3.2.16"/>
    </reaction>
</comment>
<keyword evidence="4" id="KW-0133">Cell shape</keyword>
<evidence type="ECO:0000256" key="9">
    <source>
        <dbReference type="ARBA" id="ARBA00040679"/>
    </source>
</evidence>
<dbReference type="InterPro" id="IPR003447">
    <property type="entry name" value="FEMABX"/>
</dbReference>
<name>A0ABV6GHJ0_9BACI</name>
<evidence type="ECO:0000256" key="2">
    <source>
        <dbReference type="ARBA" id="ARBA00009943"/>
    </source>
</evidence>
<evidence type="ECO:0000256" key="1">
    <source>
        <dbReference type="ARBA" id="ARBA00004496"/>
    </source>
</evidence>
<dbReference type="Gene3D" id="3.40.630.30">
    <property type="match status" value="1"/>
</dbReference>
<gene>
    <name evidence="13" type="ORF">ACFFIX_17200</name>
</gene>
<evidence type="ECO:0000256" key="8">
    <source>
        <dbReference type="ARBA" id="ARBA00039074"/>
    </source>
</evidence>
<protein>
    <recommendedName>
        <fullName evidence="9">Lipid II:glycine glycyltransferase</fullName>
        <ecNumber evidence="8">2.3.2.16</ecNumber>
    </recommendedName>
    <alternativeName>
        <fullName evidence="10">Factor essential for expression of methicillin resistance X</fullName>
    </alternativeName>
</protein>
<evidence type="ECO:0000256" key="7">
    <source>
        <dbReference type="ARBA" id="ARBA00023316"/>
    </source>
</evidence>
<evidence type="ECO:0000313" key="14">
    <source>
        <dbReference type="Proteomes" id="UP001589854"/>
    </source>
</evidence>
<comment type="caution">
    <text evidence="13">The sequence shown here is derived from an EMBL/GenBank/DDBJ whole genome shotgun (WGS) entry which is preliminary data.</text>
</comment>
<dbReference type="EMBL" id="JBHLVO010000017">
    <property type="protein sequence ID" value="MFC0273155.1"/>
    <property type="molecule type" value="Genomic_DNA"/>
</dbReference>
<dbReference type="PROSITE" id="PS51191">
    <property type="entry name" value="FEMABX"/>
    <property type="match status" value="1"/>
</dbReference>
<organism evidence="13 14">
    <name type="scientific">Metabacillus herbersteinensis</name>
    <dbReference type="NCBI Taxonomy" id="283816"/>
    <lineage>
        <taxon>Bacteria</taxon>
        <taxon>Bacillati</taxon>
        <taxon>Bacillota</taxon>
        <taxon>Bacilli</taxon>
        <taxon>Bacillales</taxon>
        <taxon>Bacillaceae</taxon>
        <taxon>Metabacillus</taxon>
    </lineage>
</organism>
<dbReference type="GO" id="GO:0016746">
    <property type="term" value="F:acyltransferase activity"/>
    <property type="evidence" value="ECO:0007669"/>
    <property type="project" value="UniProtKB-KW"/>
</dbReference>
<evidence type="ECO:0000256" key="6">
    <source>
        <dbReference type="ARBA" id="ARBA00023315"/>
    </source>
</evidence>
<reference evidence="13 14" key="1">
    <citation type="submission" date="2024-09" db="EMBL/GenBank/DDBJ databases">
        <authorList>
            <person name="Sun Q."/>
            <person name="Mori K."/>
        </authorList>
    </citation>
    <scope>NUCLEOTIDE SEQUENCE [LARGE SCALE GENOMIC DNA]</scope>
    <source>
        <strain evidence="13 14">CCM 7228</strain>
    </source>
</reference>
<dbReference type="PANTHER" id="PTHR36174">
    <property type="entry name" value="LIPID II:GLYCINE GLYCYLTRANSFERASE"/>
    <property type="match status" value="1"/>
</dbReference>
<keyword evidence="5" id="KW-0573">Peptidoglycan synthesis</keyword>
<evidence type="ECO:0000256" key="10">
    <source>
        <dbReference type="ARBA" id="ARBA00042933"/>
    </source>
</evidence>
<feature type="domain" description="BioF2-like acetyltransferase" evidence="12">
    <location>
        <begin position="218"/>
        <end position="291"/>
    </location>
</feature>
<evidence type="ECO:0000256" key="5">
    <source>
        <dbReference type="ARBA" id="ARBA00022984"/>
    </source>
</evidence>
<evidence type="ECO:0000256" key="11">
    <source>
        <dbReference type="ARBA" id="ARBA00048654"/>
    </source>
</evidence>
<evidence type="ECO:0000256" key="3">
    <source>
        <dbReference type="ARBA" id="ARBA00022679"/>
    </source>
</evidence>
<keyword evidence="7" id="KW-0961">Cell wall biogenesis/degradation</keyword>
<evidence type="ECO:0000256" key="4">
    <source>
        <dbReference type="ARBA" id="ARBA00022960"/>
    </source>
</evidence>
<keyword evidence="6 13" id="KW-0012">Acyltransferase</keyword>
<dbReference type="SUPFAM" id="SSF55729">
    <property type="entry name" value="Acyl-CoA N-acyltransferases (Nat)"/>
    <property type="match status" value="1"/>
</dbReference>